<accession>A0ABS4X734</accession>
<sequence>MLPQPVARLHREALVLADELGVALPAAIITTPRAGDDAELRGRMIDLLAALPEGTSELFVHPAADGPGIPSQRVAEARLLRDPLWHRALEHEGLEAMGQW</sequence>
<dbReference type="SUPFAM" id="SSF88713">
    <property type="entry name" value="Glycoside hydrolase/deacetylase"/>
    <property type="match status" value="1"/>
</dbReference>
<evidence type="ECO:0000313" key="1">
    <source>
        <dbReference type="EMBL" id="MBP2384285.1"/>
    </source>
</evidence>
<evidence type="ECO:0000313" key="2">
    <source>
        <dbReference type="Proteomes" id="UP001519290"/>
    </source>
</evidence>
<keyword evidence="2" id="KW-1185">Reference proteome</keyword>
<gene>
    <name evidence="1" type="ORF">JOF43_004274</name>
</gene>
<dbReference type="RefSeq" id="WP_209905152.1">
    <property type="nucleotide sequence ID" value="NZ_BAAAJW010000001.1"/>
</dbReference>
<protein>
    <submittedName>
        <fullName evidence="1">Uncharacterized protein</fullName>
    </submittedName>
</protein>
<dbReference type="Gene3D" id="3.20.20.370">
    <property type="entry name" value="Glycoside hydrolase/deacetylase"/>
    <property type="match status" value="1"/>
</dbReference>
<dbReference type="InterPro" id="IPR011330">
    <property type="entry name" value="Glyco_hydro/deAcase_b/a-brl"/>
</dbReference>
<name>A0ABS4X734_9MICO</name>
<dbReference type="Proteomes" id="UP001519290">
    <property type="component" value="Unassembled WGS sequence"/>
</dbReference>
<proteinExistence type="predicted"/>
<comment type="caution">
    <text evidence="1">The sequence shown here is derived from an EMBL/GenBank/DDBJ whole genome shotgun (WGS) entry which is preliminary data.</text>
</comment>
<organism evidence="1 2">
    <name type="scientific">Brachybacterium sacelli</name>
    <dbReference type="NCBI Taxonomy" id="173364"/>
    <lineage>
        <taxon>Bacteria</taxon>
        <taxon>Bacillati</taxon>
        <taxon>Actinomycetota</taxon>
        <taxon>Actinomycetes</taxon>
        <taxon>Micrococcales</taxon>
        <taxon>Dermabacteraceae</taxon>
        <taxon>Brachybacterium</taxon>
    </lineage>
</organism>
<reference evidence="1 2" key="1">
    <citation type="submission" date="2021-03" db="EMBL/GenBank/DDBJ databases">
        <title>Sequencing the genomes of 1000 actinobacteria strains.</title>
        <authorList>
            <person name="Klenk H.-P."/>
        </authorList>
    </citation>
    <scope>NUCLEOTIDE SEQUENCE [LARGE SCALE GENOMIC DNA]</scope>
    <source>
        <strain evidence="1 2">DSM 14566</strain>
    </source>
</reference>
<dbReference type="EMBL" id="JAGIOD010000002">
    <property type="protein sequence ID" value="MBP2384285.1"/>
    <property type="molecule type" value="Genomic_DNA"/>
</dbReference>